<accession>A0AAJ2K4U8</accession>
<dbReference type="Proteomes" id="UP001250538">
    <property type="component" value="Unassembled WGS sequence"/>
</dbReference>
<comment type="caution">
    <text evidence="3">The sequence shown here is derived from an EMBL/GenBank/DDBJ whole genome shotgun (WGS) entry which is preliminary data.</text>
</comment>
<dbReference type="SUPFAM" id="SSF53335">
    <property type="entry name" value="S-adenosyl-L-methionine-dependent methyltransferases"/>
    <property type="match status" value="1"/>
</dbReference>
<keyword evidence="1" id="KW-0175">Coiled coil</keyword>
<protein>
    <submittedName>
        <fullName evidence="3">Class I SAM-dependent methyltransferase</fullName>
        <ecNumber evidence="3">2.1.1.-</ecNumber>
    </submittedName>
</protein>
<evidence type="ECO:0000313" key="3">
    <source>
        <dbReference type="EMBL" id="MDT8979778.1"/>
    </source>
</evidence>
<keyword evidence="4" id="KW-1185">Reference proteome</keyword>
<feature type="domain" description="Methyltransferase" evidence="2">
    <location>
        <begin position="63"/>
        <end position="159"/>
    </location>
</feature>
<organism evidence="3 4">
    <name type="scientific">Paenibacillus suaedae</name>
    <dbReference type="NCBI Taxonomy" id="3077233"/>
    <lineage>
        <taxon>Bacteria</taxon>
        <taxon>Bacillati</taxon>
        <taxon>Bacillota</taxon>
        <taxon>Bacilli</taxon>
        <taxon>Bacillales</taxon>
        <taxon>Paenibacillaceae</taxon>
        <taxon>Paenibacillus</taxon>
    </lineage>
</organism>
<dbReference type="RefSeq" id="WP_315747214.1">
    <property type="nucleotide sequence ID" value="NZ_JAVYAA010000009.1"/>
</dbReference>
<proteinExistence type="predicted"/>
<reference evidence="4" key="1">
    <citation type="submission" date="2023-09" db="EMBL/GenBank/DDBJ databases">
        <title>Paenibacillus sp. chi10 Genome sequencing and assembly.</title>
        <authorList>
            <person name="Kim I."/>
        </authorList>
    </citation>
    <scope>NUCLEOTIDE SEQUENCE [LARGE SCALE GENOMIC DNA]</scope>
    <source>
        <strain evidence="4">chi10</strain>
    </source>
</reference>
<dbReference type="InterPro" id="IPR025714">
    <property type="entry name" value="Methyltranfer_dom"/>
</dbReference>
<gene>
    <name evidence="3" type="ORF">RQP50_26440</name>
</gene>
<keyword evidence="3" id="KW-0489">Methyltransferase</keyword>
<dbReference type="AlphaFoldDB" id="A0AAJ2K4U8"/>
<dbReference type="InterPro" id="IPR029063">
    <property type="entry name" value="SAM-dependent_MTases_sf"/>
</dbReference>
<evidence type="ECO:0000259" key="2">
    <source>
        <dbReference type="Pfam" id="PF13847"/>
    </source>
</evidence>
<dbReference type="EC" id="2.1.1.-" evidence="3"/>
<evidence type="ECO:0000256" key="1">
    <source>
        <dbReference type="SAM" id="Coils"/>
    </source>
</evidence>
<dbReference type="Pfam" id="PF13847">
    <property type="entry name" value="Methyltransf_31"/>
    <property type="match status" value="1"/>
</dbReference>
<evidence type="ECO:0000313" key="4">
    <source>
        <dbReference type="Proteomes" id="UP001250538"/>
    </source>
</evidence>
<feature type="coiled-coil region" evidence="1">
    <location>
        <begin position="729"/>
        <end position="763"/>
    </location>
</feature>
<dbReference type="CDD" id="cd02440">
    <property type="entry name" value="AdoMet_MTases"/>
    <property type="match status" value="1"/>
</dbReference>
<dbReference type="GO" id="GO:0008168">
    <property type="term" value="F:methyltransferase activity"/>
    <property type="evidence" value="ECO:0007669"/>
    <property type="project" value="UniProtKB-KW"/>
</dbReference>
<sequence>MAKFNLDYYVPSTDDVYSDGDIESELLQYAISGKCDWHKDGRWPVVYHMSHLRHNILNWFPFKKECRILEIGAGCGALTGLLCELGSKVVAVELTKRRAEINYQRHKHFDNLEIVVCDFQKLPIESKFDYIIINGVLEYAAYMIESEQPYIDFLKLSAMHLNDKGKILLSIENRMGLKYFSGSKEDHTGVFFSGLNEYDNGEKVRTFSKIELDEQISKAGLCSIKYYYPYPDYKFPSEIFTDETLLERKPSSFDYPMDMSRVKLFEERKVYVSLMKLGVIDKFSNSFLVEVAVEPDEEPANVSYVKLSANRNEKFQICTYFDTNKKNVYKKALLPAGHEHLLTMKRFSNYEYGSGILNNIECQQNGNVLSFPFITEDSLEEILIKTCQQNDSEKFFSHINHFRKVLFWNVPLQKQSYSLAFGEIFGNKQCEKELRWNDNVNVDMISGNIFVDNDRYLVIDYEWHKSCQIPMEFILWRMLKQFAEEHDFCGFLTKPVLYDLIGINVDVEECFLNWESHFINQYVGIKDLHSLSKDIVPIDLEKAATQKMKENVLRSSLFLDLGNGFSDANYESNNSMYTSSGFVALFTQKQLRDAKSLRFDPLEGHASCIEIQKIETDGTVMNVSSLNAEKYTDGVGYEFYTYDPQFLINGDFSRATYIKIFFSCTILDWTIGYQKKEEELWLSEKKVGEQISINNHLNTKLGENEVVINQINHELEEKVFENKFLAAKITGMEEQNNIKKIQLEKMEMELINMKEQMDNVKYRLDETQSVLHHITTEMKNRRFKTMLKVLLFGGITRGGSGE</sequence>
<dbReference type="Gene3D" id="3.40.50.150">
    <property type="entry name" value="Vaccinia Virus protein VP39"/>
    <property type="match status" value="1"/>
</dbReference>
<dbReference type="GO" id="GO:0032259">
    <property type="term" value="P:methylation"/>
    <property type="evidence" value="ECO:0007669"/>
    <property type="project" value="UniProtKB-KW"/>
</dbReference>
<name>A0AAJ2K4U8_9BACL</name>
<dbReference type="EMBL" id="JAVYAA010000009">
    <property type="protein sequence ID" value="MDT8979778.1"/>
    <property type="molecule type" value="Genomic_DNA"/>
</dbReference>
<keyword evidence="3" id="KW-0808">Transferase</keyword>